<dbReference type="Proteomes" id="UP001141806">
    <property type="component" value="Unassembled WGS sequence"/>
</dbReference>
<feature type="compositionally biased region" description="Basic and acidic residues" evidence="1">
    <location>
        <begin position="151"/>
        <end position="180"/>
    </location>
</feature>
<gene>
    <name evidence="2" type="ORF">NE237_025560</name>
</gene>
<feature type="compositionally biased region" description="Basic and acidic residues" evidence="1">
    <location>
        <begin position="98"/>
        <end position="108"/>
    </location>
</feature>
<protein>
    <submittedName>
        <fullName evidence="2">Uncharacterized protein</fullName>
    </submittedName>
</protein>
<feature type="region of interest" description="Disordered" evidence="1">
    <location>
        <begin position="68"/>
        <end position="180"/>
    </location>
</feature>
<evidence type="ECO:0000313" key="2">
    <source>
        <dbReference type="EMBL" id="KAJ4958449.1"/>
    </source>
</evidence>
<organism evidence="2 3">
    <name type="scientific">Protea cynaroides</name>
    <dbReference type="NCBI Taxonomy" id="273540"/>
    <lineage>
        <taxon>Eukaryota</taxon>
        <taxon>Viridiplantae</taxon>
        <taxon>Streptophyta</taxon>
        <taxon>Embryophyta</taxon>
        <taxon>Tracheophyta</taxon>
        <taxon>Spermatophyta</taxon>
        <taxon>Magnoliopsida</taxon>
        <taxon>Proteales</taxon>
        <taxon>Proteaceae</taxon>
        <taxon>Protea</taxon>
    </lineage>
</organism>
<dbReference type="AlphaFoldDB" id="A0A9Q0H7A0"/>
<evidence type="ECO:0000313" key="3">
    <source>
        <dbReference type="Proteomes" id="UP001141806"/>
    </source>
</evidence>
<accession>A0A9Q0H7A0</accession>
<feature type="compositionally biased region" description="Basic and acidic residues" evidence="1">
    <location>
        <begin position="119"/>
        <end position="144"/>
    </location>
</feature>
<name>A0A9Q0H7A0_9MAGN</name>
<keyword evidence="3" id="KW-1185">Reference proteome</keyword>
<reference evidence="2" key="1">
    <citation type="journal article" date="2023" name="Plant J.">
        <title>The genome of the king protea, Protea cynaroides.</title>
        <authorList>
            <person name="Chang J."/>
            <person name="Duong T.A."/>
            <person name="Schoeman C."/>
            <person name="Ma X."/>
            <person name="Roodt D."/>
            <person name="Barker N."/>
            <person name="Li Z."/>
            <person name="Van de Peer Y."/>
            <person name="Mizrachi E."/>
        </authorList>
    </citation>
    <scope>NUCLEOTIDE SEQUENCE</scope>
    <source>
        <tissue evidence="2">Young leaves</tissue>
    </source>
</reference>
<feature type="region of interest" description="Disordered" evidence="1">
    <location>
        <begin position="217"/>
        <end position="263"/>
    </location>
</feature>
<sequence>MELIQHSAICIWNLGIGTRVWTLVRLNNYLAEESVSVKVPPELEKEVASVQIVPSAIVDAEKVEKIDEVPDSDVPVKDDSQMGVSSDSKLDISSVPESVEKEPRESSKIPDVTESLEEALEKPVEHLEVSPTKDSEPEVVKEPEEVSVVEPKMEERPESVVDVKREPQEESQEFEEKSQKLEAKEIVDKDITIDGGTEDDDSLKEEVPLLEPNTVEEPESVVEAVGKPQEVEEVNEKAEILKPKESIDNDIGKDGETKADESL</sequence>
<dbReference type="EMBL" id="JAMYWD010000010">
    <property type="protein sequence ID" value="KAJ4958449.1"/>
    <property type="molecule type" value="Genomic_DNA"/>
</dbReference>
<proteinExistence type="predicted"/>
<comment type="caution">
    <text evidence="2">The sequence shown here is derived from an EMBL/GenBank/DDBJ whole genome shotgun (WGS) entry which is preliminary data.</text>
</comment>
<evidence type="ECO:0000256" key="1">
    <source>
        <dbReference type="SAM" id="MobiDB-lite"/>
    </source>
</evidence>
<feature type="compositionally biased region" description="Basic and acidic residues" evidence="1">
    <location>
        <begin position="234"/>
        <end position="263"/>
    </location>
</feature>
<feature type="compositionally biased region" description="Basic and acidic residues" evidence="1">
    <location>
        <begin position="68"/>
        <end position="80"/>
    </location>
</feature>